<reference evidence="2" key="1">
    <citation type="submission" date="2016-06" db="EMBL/GenBank/DDBJ databases">
        <authorList>
            <person name="Cuomo C."/>
            <person name="Litvintseva A."/>
            <person name="Heitman J."/>
            <person name="Chen Y."/>
            <person name="Sun S."/>
            <person name="Springer D."/>
            <person name="Dromer F."/>
            <person name="Young S."/>
            <person name="Zeng Q."/>
            <person name="Chapman S."/>
            <person name="Gujja S."/>
            <person name="Saif S."/>
            <person name="Birren B."/>
        </authorList>
    </citation>
    <scope>NUCLEOTIDE SEQUENCE</scope>
    <source>
        <strain evidence="2">CBS 7841</strain>
    </source>
</reference>
<reference evidence="2" key="3">
    <citation type="submission" date="2024-01" db="EMBL/GenBank/DDBJ databases">
        <authorList>
            <person name="Coelho M.A."/>
            <person name="David-Palma M."/>
            <person name="Shea T."/>
            <person name="Sun S."/>
            <person name="Cuomo C.A."/>
            <person name="Heitman J."/>
        </authorList>
    </citation>
    <scope>NUCLEOTIDE SEQUENCE</scope>
    <source>
        <strain evidence="2">CBS 7841</strain>
    </source>
</reference>
<feature type="compositionally biased region" description="Low complexity" evidence="1">
    <location>
        <begin position="61"/>
        <end position="73"/>
    </location>
</feature>
<accession>A0AAJ8JS44</accession>
<sequence length="284" mass="32189">MSSPNIGPSGAQEESVGKRSELELEIALLRCAGEIRPVGKYKHFQIMSLQAQLYQRSNDDSPSLPSSPKALSPLPSPKRSQRSSLSPLSDLDSPPEANTRSKDKQKAKVKVISKSTQIINSDHFRRAFDLPYFLAAPSKVRQVLYETDEEEEEEGLESNEEDGSDTDIDLSDSEVMSWQTLIYSRALASDVEQDWNSPKTSPIKASLRKRRRLSMASIVSSRRDRDSARPRKSETPKPPISGARYSRTEDAKRKRGRPRRANQDEESEEESPKKWSTDTQRRRR</sequence>
<reference evidence="2" key="2">
    <citation type="journal article" date="2022" name="Elife">
        <title>Obligate sexual reproduction of a homothallic fungus closely related to the Cryptococcus pathogenic species complex.</title>
        <authorList>
            <person name="Passer A.R."/>
            <person name="Clancey S.A."/>
            <person name="Shea T."/>
            <person name="David-Palma M."/>
            <person name="Averette A.F."/>
            <person name="Boekhout T."/>
            <person name="Porcel B.M."/>
            <person name="Nowrousian M."/>
            <person name="Cuomo C.A."/>
            <person name="Sun S."/>
            <person name="Heitman J."/>
            <person name="Coelho M.A."/>
        </authorList>
    </citation>
    <scope>NUCLEOTIDE SEQUENCE</scope>
    <source>
        <strain evidence="2">CBS 7841</strain>
    </source>
</reference>
<dbReference type="KEGG" id="cdep:91086825"/>
<feature type="region of interest" description="Disordered" evidence="1">
    <location>
        <begin position="55"/>
        <end position="108"/>
    </location>
</feature>
<feature type="compositionally biased region" description="Acidic residues" evidence="1">
    <location>
        <begin position="146"/>
        <end position="171"/>
    </location>
</feature>
<dbReference type="GeneID" id="91086825"/>
<keyword evidence="3" id="KW-1185">Reference proteome</keyword>
<dbReference type="RefSeq" id="XP_066068134.1">
    <property type="nucleotide sequence ID" value="XM_066212037.1"/>
</dbReference>
<protein>
    <submittedName>
        <fullName evidence="2">Uncharacterized protein</fullName>
    </submittedName>
</protein>
<feature type="compositionally biased region" description="Basic and acidic residues" evidence="1">
    <location>
        <begin position="270"/>
        <end position="284"/>
    </location>
</feature>
<feature type="compositionally biased region" description="Basic and acidic residues" evidence="1">
    <location>
        <begin position="221"/>
        <end position="235"/>
    </location>
</feature>
<feature type="region of interest" description="Disordered" evidence="1">
    <location>
        <begin position="189"/>
        <end position="284"/>
    </location>
</feature>
<dbReference type="Proteomes" id="UP000094043">
    <property type="component" value="Chromosome 3"/>
</dbReference>
<proteinExistence type="predicted"/>
<evidence type="ECO:0000256" key="1">
    <source>
        <dbReference type="SAM" id="MobiDB-lite"/>
    </source>
</evidence>
<evidence type="ECO:0000313" key="2">
    <source>
        <dbReference type="EMBL" id="WVN87434.1"/>
    </source>
</evidence>
<dbReference type="EMBL" id="CP143786">
    <property type="protein sequence ID" value="WVN87434.1"/>
    <property type="molecule type" value="Genomic_DNA"/>
</dbReference>
<gene>
    <name evidence="2" type="ORF">L203_102614</name>
</gene>
<name>A0AAJ8JS44_9TREE</name>
<dbReference type="AlphaFoldDB" id="A0AAJ8JS44"/>
<feature type="compositionally biased region" description="Low complexity" evidence="1">
    <location>
        <begin position="82"/>
        <end position="95"/>
    </location>
</feature>
<organism evidence="2 3">
    <name type="scientific">Cryptococcus depauperatus CBS 7841</name>
    <dbReference type="NCBI Taxonomy" id="1295531"/>
    <lineage>
        <taxon>Eukaryota</taxon>
        <taxon>Fungi</taxon>
        <taxon>Dikarya</taxon>
        <taxon>Basidiomycota</taxon>
        <taxon>Agaricomycotina</taxon>
        <taxon>Tremellomycetes</taxon>
        <taxon>Tremellales</taxon>
        <taxon>Cryptococcaceae</taxon>
        <taxon>Cryptococcus</taxon>
    </lineage>
</organism>
<feature type="region of interest" description="Disordered" evidence="1">
    <location>
        <begin position="145"/>
        <end position="171"/>
    </location>
</feature>
<evidence type="ECO:0000313" key="3">
    <source>
        <dbReference type="Proteomes" id="UP000094043"/>
    </source>
</evidence>